<reference evidence="2 3" key="1">
    <citation type="journal article" date="2011" name="ISME J.">
        <title>Community ecology of hot spring cyanobacterial mats: predominant populations and their functional potential.</title>
        <authorList>
            <person name="Klatt C.G."/>
            <person name="Wood J.M."/>
            <person name="Rusch D.B."/>
            <person name="Bateson M.M."/>
            <person name="Hamamura N."/>
            <person name="Heidelberg J.F."/>
            <person name="Grossman A.R."/>
            <person name="Bhaya D."/>
            <person name="Cohan F.M."/>
            <person name="Kuhl M."/>
            <person name="Bryant D.A."/>
            <person name="Ward D.M."/>
        </authorList>
    </citation>
    <scope>NUCLEOTIDE SEQUENCE [LARGE SCALE GENOMIC DNA]</scope>
    <source>
        <strain evidence="2">OS</strain>
    </source>
</reference>
<dbReference type="InterPro" id="IPR016047">
    <property type="entry name" value="M23ase_b-sheet_dom"/>
</dbReference>
<sequence>MVNLPVISAEEKALGTGGMRAQIHETNTVASLISISSQMIDRLMRQVELQSASYADILSKYEENQKLFAAIPAIKPIDGLRTSGFGMRFHPIYRIMKFHSGQDFHAPIGTPVYATGAGVVESIQYNAGYGNCVIIDHGFGLKTLYAHLSKVLVKSGQVVKRGDKIALSGNSGISDAPHLHYEVIKDGVKVNPMSYIFDEISPTELQDTSLAMPAESQSLHD</sequence>
<dbReference type="AlphaFoldDB" id="A0A395M3T6"/>
<dbReference type="PANTHER" id="PTHR21666">
    <property type="entry name" value="PEPTIDASE-RELATED"/>
    <property type="match status" value="1"/>
</dbReference>
<name>A0A395M3T6_9BACT</name>
<accession>A0A395M3T6</accession>
<dbReference type="InterPro" id="IPR050570">
    <property type="entry name" value="Cell_wall_metabolism_enzyme"/>
</dbReference>
<dbReference type="PANTHER" id="PTHR21666:SF270">
    <property type="entry name" value="MUREIN HYDROLASE ACTIVATOR ENVC"/>
    <property type="match status" value="1"/>
</dbReference>
<gene>
    <name evidence="2" type="ORF">D0433_01385</name>
</gene>
<evidence type="ECO:0000313" key="3">
    <source>
        <dbReference type="Proteomes" id="UP000266389"/>
    </source>
</evidence>
<dbReference type="Gene3D" id="2.70.70.10">
    <property type="entry name" value="Glucose Permease (Domain IIA)"/>
    <property type="match status" value="1"/>
</dbReference>
<dbReference type="EMBL" id="PHFL01000007">
    <property type="protein sequence ID" value="RFM25382.1"/>
    <property type="molecule type" value="Genomic_DNA"/>
</dbReference>
<dbReference type="GO" id="GO:0004222">
    <property type="term" value="F:metalloendopeptidase activity"/>
    <property type="evidence" value="ECO:0007669"/>
    <property type="project" value="TreeGrafter"/>
</dbReference>
<organism evidence="2 3">
    <name type="scientific">Candidatus Thermochlorobacter aerophilus</name>
    <dbReference type="NCBI Taxonomy" id="1868324"/>
    <lineage>
        <taxon>Bacteria</taxon>
        <taxon>Pseudomonadati</taxon>
        <taxon>Chlorobiota</taxon>
        <taxon>Chlorobiia</taxon>
        <taxon>Chlorobiales</taxon>
        <taxon>Candidatus Thermochlorobacteriaceae</taxon>
        <taxon>Candidatus Thermochlorobacter</taxon>
    </lineage>
</organism>
<dbReference type="Proteomes" id="UP000266389">
    <property type="component" value="Unassembled WGS sequence"/>
</dbReference>
<dbReference type="CDD" id="cd12797">
    <property type="entry name" value="M23_peptidase"/>
    <property type="match status" value="1"/>
</dbReference>
<proteinExistence type="predicted"/>
<evidence type="ECO:0000259" key="1">
    <source>
        <dbReference type="Pfam" id="PF01551"/>
    </source>
</evidence>
<protein>
    <submittedName>
        <fullName evidence="2">M23 family peptidase</fullName>
    </submittedName>
</protein>
<feature type="domain" description="M23ase beta-sheet core" evidence="1">
    <location>
        <begin position="97"/>
        <end position="192"/>
    </location>
</feature>
<dbReference type="Pfam" id="PF01551">
    <property type="entry name" value="Peptidase_M23"/>
    <property type="match status" value="1"/>
</dbReference>
<dbReference type="FunFam" id="2.70.70.10:FF:000006">
    <property type="entry name" value="M23 family peptidase"/>
    <property type="match status" value="1"/>
</dbReference>
<evidence type="ECO:0000313" key="2">
    <source>
        <dbReference type="EMBL" id="RFM25382.1"/>
    </source>
</evidence>
<dbReference type="SUPFAM" id="SSF51261">
    <property type="entry name" value="Duplicated hybrid motif"/>
    <property type="match status" value="1"/>
</dbReference>
<dbReference type="InterPro" id="IPR011055">
    <property type="entry name" value="Dup_hybrid_motif"/>
</dbReference>
<comment type="caution">
    <text evidence="2">The sequence shown here is derived from an EMBL/GenBank/DDBJ whole genome shotgun (WGS) entry which is preliminary data.</text>
</comment>